<protein>
    <recommendedName>
        <fullName evidence="4">Glycoside hydrolase family 65 central catalytic domain-containing protein</fullName>
    </recommendedName>
</protein>
<dbReference type="EMBL" id="BARU01027852">
    <property type="protein sequence ID" value="GAH63955.1"/>
    <property type="molecule type" value="Genomic_DNA"/>
</dbReference>
<reference evidence="3" key="1">
    <citation type="journal article" date="2014" name="Front. Microbiol.">
        <title>High frequency of phylogenetically diverse reductive dehalogenase-homologous genes in deep subseafloor sedimentary metagenomes.</title>
        <authorList>
            <person name="Kawai M."/>
            <person name="Futagami T."/>
            <person name="Toyoda A."/>
            <person name="Takaki Y."/>
            <person name="Nishi S."/>
            <person name="Hori S."/>
            <person name="Arai W."/>
            <person name="Tsubouchi T."/>
            <person name="Morono Y."/>
            <person name="Uchiyama I."/>
            <person name="Ito T."/>
            <person name="Fujiyama A."/>
            <person name="Inagaki F."/>
            <person name="Takami H."/>
        </authorList>
    </citation>
    <scope>NUCLEOTIDE SEQUENCE</scope>
    <source>
        <strain evidence="3">Expedition CK06-06</strain>
    </source>
</reference>
<feature type="domain" description="Glycoside hydrolase family 65 C-terminal" evidence="2">
    <location>
        <begin position="96"/>
        <end position="156"/>
    </location>
</feature>
<evidence type="ECO:0000313" key="3">
    <source>
        <dbReference type="EMBL" id="GAH63955.1"/>
    </source>
</evidence>
<sequence>MLLYLLGDNFSQETKRLNWDYYEPKTLHDSSLSPSIHAIVALDIEDVEKGYEYFERSIRIDLGENLKSSWDGLHAASLGGNWQAVVNGFGGVRITNEGRLRINPHLPEKWKRLRFKIKWQNEEYCVDITRNTITLKPLSSISKSLPVEVCEKEYILKTDEELEITY</sequence>
<proteinExistence type="predicted"/>
<organism evidence="3">
    <name type="scientific">marine sediment metagenome</name>
    <dbReference type="NCBI Taxonomy" id="412755"/>
    <lineage>
        <taxon>unclassified sequences</taxon>
        <taxon>metagenomes</taxon>
        <taxon>ecological metagenomes</taxon>
    </lineage>
</organism>
<dbReference type="InterPro" id="IPR005195">
    <property type="entry name" value="Glyco_hydro_65_M"/>
</dbReference>
<dbReference type="PANTHER" id="PTHR11051:SF8">
    <property type="entry name" value="PROTEIN-GLUCOSYLGALACTOSYLHYDROXYLYSINE GLUCOSIDASE"/>
    <property type="match status" value="1"/>
</dbReference>
<accession>X1I3V5</accession>
<dbReference type="Gene3D" id="2.60.420.10">
    <property type="entry name" value="Maltose phosphorylase, domain 3"/>
    <property type="match status" value="1"/>
</dbReference>
<feature type="domain" description="Glycoside hydrolase family 65 central catalytic" evidence="1">
    <location>
        <begin position="1"/>
        <end position="83"/>
    </location>
</feature>
<evidence type="ECO:0000259" key="1">
    <source>
        <dbReference type="Pfam" id="PF03632"/>
    </source>
</evidence>
<evidence type="ECO:0000259" key="2">
    <source>
        <dbReference type="Pfam" id="PF03633"/>
    </source>
</evidence>
<dbReference type="InterPro" id="IPR005194">
    <property type="entry name" value="Glyco_hydro_65_C"/>
</dbReference>
<dbReference type="GO" id="GO:0004553">
    <property type="term" value="F:hydrolase activity, hydrolyzing O-glycosyl compounds"/>
    <property type="evidence" value="ECO:0007669"/>
    <property type="project" value="TreeGrafter"/>
</dbReference>
<dbReference type="InterPro" id="IPR008928">
    <property type="entry name" value="6-hairpin_glycosidase_sf"/>
</dbReference>
<name>X1I3V5_9ZZZZ</name>
<evidence type="ECO:0008006" key="4">
    <source>
        <dbReference type="Google" id="ProtNLM"/>
    </source>
</evidence>
<dbReference type="InterPro" id="IPR012341">
    <property type="entry name" value="6hp_glycosidase-like_sf"/>
</dbReference>
<dbReference type="Gene3D" id="1.50.10.10">
    <property type="match status" value="1"/>
</dbReference>
<dbReference type="Pfam" id="PF03633">
    <property type="entry name" value="Glyco_hydro_65C"/>
    <property type="match status" value="1"/>
</dbReference>
<dbReference type="GO" id="GO:0005975">
    <property type="term" value="P:carbohydrate metabolic process"/>
    <property type="evidence" value="ECO:0007669"/>
    <property type="project" value="InterPro"/>
</dbReference>
<gene>
    <name evidence="3" type="ORF">S03H2_44536</name>
</gene>
<dbReference type="PANTHER" id="PTHR11051">
    <property type="entry name" value="GLYCOSYL HYDROLASE-RELATED"/>
    <property type="match status" value="1"/>
</dbReference>
<dbReference type="SUPFAM" id="SSF48208">
    <property type="entry name" value="Six-hairpin glycosidases"/>
    <property type="match status" value="1"/>
</dbReference>
<dbReference type="AlphaFoldDB" id="X1I3V5"/>
<comment type="caution">
    <text evidence="3">The sequence shown here is derived from an EMBL/GenBank/DDBJ whole genome shotgun (WGS) entry which is preliminary data.</text>
</comment>
<dbReference type="Pfam" id="PF03632">
    <property type="entry name" value="Glyco_hydro_65m"/>
    <property type="match status" value="1"/>
</dbReference>